<dbReference type="HOGENOM" id="CLU_126005_2_0_10"/>
<dbReference type="KEGG" id="hhy:Halhy_1767"/>
<reference key="2">
    <citation type="submission" date="2011-04" db="EMBL/GenBank/DDBJ databases">
        <title>Complete sequence of chromosome of Haliscomenobacter hydrossis DSM 1100.</title>
        <authorList>
            <consortium name="US DOE Joint Genome Institute (JGI-PGF)"/>
            <person name="Lucas S."/>
            <person name="Han J."/>
            <person name="Lapidus A."/>
            <person name="Bruce D."/>
            <person name="Goodwin L."/>
            <person name="Pitluck S."/>
            <person name="Peters L."/>
            <person name="Kyrpides N."/>
            <person name="Mavromatis K."/>
            <person name="Ivanova N."/>
            <person name="Ovchinnikova G."/>
            <person name="Pagani I."/>
            <person name="Daligault H."/>
            <person name="Detter J.C."/>
            <person name="Han C."/>
            <person name="Land M."/>
            <person name="Hauser L."/>
            <person name="Markowitz V."/>
            <person name="Cheng J.-F."/>
            <person name="Hugenholtz P."/>
            <person name="Woyke T."/>
            <person name="Wu D."/>
            <person name="Verbarg S."/>
            <person name="Frueling A."/>
            <person name="Brambilla E."/>
            <person name="Klenk H.-P."/>
            <person name="Eisen J.A."/>
        </authorList>
    </citation>
    <scope>NUCLEOTIDE SEQUENCE</scope>
    <source>
        <strain>DSM 1100</strain>
    </source>
</reference>
<gene>
    <name evidence="1" type="ordered locus">Halhy_1767</name>
</gene>
<accession>F4L2X5</accession>
<dbReference type="EMBL" id="CP002691">
    <property type="protein sequence ID" value="AEE49655.1"/>
    <property type="molecule type" value="Genomic_DNA"/>
</dbReference>
<organism evidence="1 2">
    <name type="scientific">Haliscomenobacter hydrossis (strain ATCC 27775 / DSM 1100 / LMG 10767 / O)</name>
    <dbReference type="NCBI Taxonomy" id="760192"/>
    <lineage>
        <taxon>Bacteria</taxon>
        <taxon>Pseudomonadati</taxon>
        <taxon>Bacteroidota</taxon>
        <taxon>Saprospiria</taxon>
        <taxon>Saprospirales</taxon>
        <taxon>Haliscomenobacteraceae</taxon>
        <taxon>Haliscomenobacter</taxon>
    </lineage>
</organism>
<evidence type="ECO:0000313" key="1">
    <source>
        <dbReference type="EMBL" id="AEE49655.1"/>
    </source>
</evidence>
<dbReference type="InterPro" id="IPR009057">
    <property type="entry name" value="Homeodomain-like_sf"/>
</dbReference>
<reference evidence="1 2" key="1">
    <citation type="journal article" date="2011" name="Stand. Genomic Sci.">
        <title>Complete genome sequence of Haliscomenobacter hydrossis type strain (O).</title>
        <authorList>
            <consortium name="US DOE Joint Genome Institute (JGI-PGF)"/>
            <person name="Daligault H."/>
            <person name="Lapidus A."/>
            <person name="Zeytun A."/>
            <person name="Nolan M."/>
            <person name="Lucas S."/>
            <person name="Del Rio T.G."/>
            <person name="Tice H."/>
            <person name="Cheng J.F."/>
            <person name="Tapia R."/>
            <person name="Han C."/>
            <person name="Goodwin L."/>
            <person name="Pitluck S."/>
            <person name="Liolios K."/>
            <person name="Pagani I."/>
            <person name="Ivanova N."/>
            <person name="Huntemann M."/>
            <person name="Mavromatis K."/>
            <person name="Mikhailova N."/>
            <person name="Pati A."/>
            <person name="Chen A."/>
            <person name="Palaniappan K."/>
            <person name="Land M."/>
            <person name="Hauser L."/>
            <person name="Brambilla E.M."/>
            <person name="Rohde M."/>
            <person name="Verbarg S."/>
            <person name="Goker M."/>
            <person name="Bristow J."/>
            <person name="Eisen J.A."/>
            <person name="Markowitz V."/>
            <person name="Hugenholtz P."/>
            <person name="Kyrpides N.C."/>
            <person name="Klenk H.P."/>
            <person name="Woyke T."/>
        </authorList>
    </citation>
    <scope>NUCLEOTIDE SEQUENCE [LARGE SCALE GENOMIC DNA]</scope>
    <source>
        <strain evidence="2">ATCC 27775 / DSM 1100 / LMG 10767 / O</strain>
    </source>
</reference>
<dbReference type="eggNOG" id="COG2442">
    <property type="taxonomic scope" value="Bacteria"/>
</dbReference>
<keyword evidence="2" id="KW-1185">Reference proteome</keyword>
<evidence type="ECO:0000313" key="2">
    <source>
        <dbReference type="Proteomes" id="UP000008461"/>
    </source>
</evidence>
<dbReference type="SUPFAM" id="SSF46689">
    <property type="entry name" value="Homeodomain-like"/>
    <property type="match status" value="1"/>
</dbReference>
<dbReference type="OrthoDB" id="9809515at2"/>
<protein>
    <recommendedName>
        <fullName evidence="3">DUF433 domain-containing protein</fullName>
    </recommendedName>
</protein>
<dbReference type="InterPro" id="IPR007367">
    <property type="entry name" value="DUF433"/>
</dbReference>
<dbReference type="PANTHER" id="PTHR34849:SF3">
    <property type="entry name" value="SSR2962 PROTEIN"/>
    <property type="match status" value="1"/>
</dbReference>
<proteinExistence type="predicted"/>
<dbReference type="Pfam" id="PF04255">
    <property type="entry name" value="DUF433"/>
    <property type="match status" value="1"/>
</dbReference>
<dbReference type="Proteomes" id="UP000008461">
    <property type="component" value="Chromosome"/>
</dbReference>
<dbReference type="AlphaFoldDB" id="F4L2X5"/>
<dbReference type="STRING" id="760192.Halhy_1767"/>
<evidence type="ECO:0008006" key="3">
    <source>
        <dbReference type="Google" id="ProtNLM"/>
    </source>
</evidence>
<dbReference type="PANTHER" id="PTHR34849">
    <property type="entry name" value="SSL5025 PROTEIN"/>
    <property type="match status" value="1"/>
</dbReference>
<name>F4L2X5_HALH1</name>
<sequence>MPNVNFTGFNRIVADPEYCDGQPRIEGTRITVGAILSYLAGGMNVEQIVQAYPKLSSGDVYEAIAFAAAHFRDRYLPLKLTPAAA</sequence>
<dbReference type="Gene3D" id="1.10.10.10">
    <property type="entry name" value="Winged helix-like DNA-binding domain superfamily/Winged helix DNA-binding domain"/>
    <property type="match status" value="1"/>
</dbReference>
<dbReference type="InterPro" id="IPR036388">
    <property type="entry name" value="WH-like_DNA-bd_sf"/>
</dbReference>
<dbReference type="RefSeq" id="WP_013764208.1">
    <property type="nucleotide sequence ID" value="NC_015510.1"/>
</dbReference>